<dbReference type="AlphaFoldDB" id="A0A6G1EGN9"/>
<comment type="caution">
    <text evidence="1">The sequence shown here is derived from an EMBL/GenBank/DDBJ whole genome shotgun (WGS) entry which is preliminary data.</text>
</comment>
<evidence type="ECO:0000313" key="2">
    <source>
        <dbReference type="Proteomes" id="UP000479710"/>
    </source>
</evidence>
<name>A0A6G1EGN9_9ORYZ</name>
<dbReference type="Proteomes" id="UP000479710">
    <property type="component" value="Unassembled WGS sequence"/>
</dbReference>
<reference evidence="1 2" key="1">
    <citation type="submission" date="2019-11" db="EMBL/GenBank/DDBJ databases">
        <title>Whole genome sequence of Oryza granulata.</title>
        <authorList>
            <person name="Li W."/>
        </authorList>
    </citation>
    <scope>NUCLEOTIDE SEQUENCE [LARGE SCALE GENOMIC DNA]</scope>
    <source>
        <strain evidence="2">cv. Menghai</strain>
        <tissue evidence="1">Leaf</tissue>
    </source>
</reference>
<dbReference type="EMBL" id="SPHZ02000003">
    <property type="protein sequence ID" value="KAF0923958.1"/>
    <property type="molecule type" value="Genomic_DNA"/>
</dbReference>
<proteinExistence type="predicted"/>
<accession>A0A6G1EGN9</accession>
<sequence>MNCSSPDAIPDLTLAAVVMCASTSLASMELEVGEDVDCTTVISDFPKETHAKRSTLGLDGRVAPAKSWPRS</sequence>
<keyword evidence="2" id="KW-1185">Reference proteome</keyword>
<organism evidence="1 2">
    <name type="scientific">Oryza meyeriana var. granulata</name>
    <dbReference type="NCBI Taxonomy" id="110450"/>
    <lineage>
        <taxon>Eukaryota</taxon>
        <taxon>Viridiplantae</taxon>
        <taxon>Streptophyta</taxon>
        <taxon>Embryophyta</taxon>
        <taxon>Tracheophyta</taxon>
        <taxon>Spermatophyta</taxon>
        <taxon>Magnoliopsida</taxon>
        <taxon>Liliopsida</taxon>
        <taxon>Poales</taxon>
        <taxon>Poaceae</taxon>
        <taxon>BOP clade</taxon>
        <taxon>Oryzoideae</taxon>
        <taxon>Oryzeae</taxon>
        <taxon>Oryzinae</taxon>
        <taxon>Oryza</taxon>
        <taxon>Oryza meyeriana</taxon>
    </lineage>
</organism>
<protein>
    <submittedName>
        <fullName evidence="1">Uncharacterized protein</fullName>
    </submittedName>
</protein>
<dbReference type="OrthoDB" id="715518at2759"/>
<gene>
    <name evidence="1" type="ORF">E2562_007780</name>
</gene>
<evidence type="ECO:0000313" key="1">
    <source>
        <dbReference type="EMBL" id="KAF0923958.1"/>
    </source>
</evidence>